<evidence type="ECO:0000313" key="1">
    <source>
        <dbReference type="EMBL" id="OHF02409.1"/>
    </source>
</evidence>
<organism evidence="1 2">
    <name type="scientific">Colletotrichum orchidophilum</name>
    <dbReference type="NCBI Taxonomy" id="1209926"/>
    <lineage>
        <taxon>Eukaryota</taxon>
        <taxon>Fungi</taxon>
        <taxon>Dikarya</taxon>
        <taxon>Ascomycota</taxon>
        <taxon>Pezizomycotina</taxon>
        <taxon>Sordariomycetes</taxon>
        <taxon>Hypocreomycetidae</taxon>
        <taxon>Glomerellales</taxon>
        <taxon>Glomerellaceae</taxon>
        <taxon>Colletotrichum</taxon>
    </lineage>
</organism>
<name>A0A1G4BLR9_9PEZI</name>
<dbReference type="PANTHER" id="PTHR48050:SF27">
    <property type="entry name" value="GLUCOSYLTRANSFERASE, PUTATIVE (AFU_ORTHOLOGUE AFUA_7G04880)-RELATED"/>
    <property type="match status" value="1"/>
</dbReference>
<evidence type="ECO:0000313" key="2">
    <source>
        <dbReference type="Proteomes" id="UP000176998"/>
    </source>
</evidence>
<keyword evidence="2" id="KW-1185">Reference proteome</keyword>
<dbReference type="AlphaFoldDB" id="A0A1G4BLR9"/>
<dbReference type="RefSeq" id="XP_022479550.1">
    <property type="nucleotide sequence ID" value="XM_022614052.1"/>
</dbReference>
<accession>A0A1G4BLR9</accession>
<comment type="caution">
    <text evidence="1">The sequence shown here is derived from an EMBL/GenBank/DDBJ whole genome shotgun (WGS) entry which is preliminary data.</text>
</comment>
<reference evidence="1 2" key="1">
    <citation type="submission" date="2016-09" db="EMBL/GenBank/DDBJ databases">
        <authorList>
            <person name="Capua I."/>
            <person name="De Benedictis P."/>
            <person name="Joannis T."/>
            <person name="Lombin L.H."/>
            <person name="Cattoli G."/>
        </authorList>
    </citation>
    <scope>NUCLEOTIDE SEQUENCE [LARGE SCALE GENOMIC DNA]</scope>
    <source>
        <strain evidence="1 2">IMI 309357</strain>
    </source>
</reference>
<dbReference type="GO" id="GO:0016740">
    <property type="term" value="F:transferase activity"/>
    <property type="evidence" value="ECO:0007669"/>
    <property type="project" value="UniProtKB-KW"/>
</dbReference>
<dbReference type="SUPFAM" id="SSF53756">
    <property type="entry name" value="UDP-Glycosyltransferase/glycogen phosphorylase"/>
    <property type="match status" value="1"/>
</dbReference>
<protein>
    <submittedName>
        <fullName evidence="1">UDP-glucose,sterol transferase</fullName>
    </submittedName>
</protein>
<dbReference type="OrthoDB" id="5243269at2759"/>
<dbReference type="Gene3D" id="3.40.50.2000">
    <property type="entry name" value="Glycogen Phosphorylase B"/>
    <property type="match status" value="2"/>
</dbReference>
<dbReference type="Proteomes" id="UP000176998">
    <property type="component" value="Unassembled WGS sequence"/>
</dbReference>
<keyword evidence="1" id="KW-0808">Transferase</keyword>
<dbReference type="EMBL" id="MJBS01000013">
    <property type="protein sequence ID" value="OHF02409.1"/>
    <property type="molecule type" value="Genomic_DNA"/>
</dbReference>
<dbReference type="STRING" id="1209926.A0A1G4BLR9"/>
<dbReference type="InterPro" id="IPR050426">
    <property type="entry name" value="Glycosyltransferase_28"/>
</dbReference>
<sequence>MPLNIIVLVVDPRGDVLPFLALASSLQKAGHRFEFFPVSGDTADLMAYMVESISQIRAGINQRKRDMYVEMLDGFWQFCIHPEPLSNMPSVADAIIVNPPSFAHVHCAQALVIPVHFMFTMPWGSTKAFPHHLANTGFS</sequence>
<gene>
    <name evidence="1" type="ORF">CORC01_02402</name>
</gene>
<proteinExistence type="predicted"/>
<dbReference type="PANTHER" id="PTHR48050">
    <property type="entry name" value="STEROL 3-BETA-GLUCOSYLTRANSFERASE"/>
    <property type="match status" value="1"/>
</dbReference>
<dbReference type="GeneID" id="34555562"/>